<feature type="compositionally biased region" description="Acidic residues" evidence="11">
    <location>
        <begin position="55"/>
        <end position="67"/>
    </location>
</feature>
<dbReference type="GO" id="GO:0032958">
    <property type="term" value="P:inositol phosphate biosynthetic process"/>
    <property type="evidence" value="ECO:0007669"/>
    <property type="project" value="TreeGrafter"/>
</dbReference>
<dbReference type="GO" id="GO:0005829">
    <property type="term" value="C:cytosol"/>
    <property type="evidence" value="ECO:0007669"/>
    <property type="project" value="UniProtKB-SubCell"/>
</dbReference>
<evidence type="ECO:0000313" key="13">
    <source>
        <dbReference type="EMBL" id="CAH3104082.1"/>
    </source>
</evidence>
<dbReference type="InterPro" id="IPR000560">
    <property type="entry name" value="His_Pase_clade-2"/>
</dbReference>
<dbReference type="EMBL" id="CALNXJ010000009">
    <property type="protein sequence ID" value="CAH3104082.1"/>
    <property type="molecule type" value="Genomic_DNA"/>
</dbReference>
<keyword evidence="4 10" id="KW-0808">Transferase</keyword>
<evidence type="ECO:0000256" key="10">
    <source>
        <dbReference type="RuleBase" id="RU365032"/>
    </source>
</evidence>
<evidence type="ECO:0000256" key="4">
    <source>
        <dbReference type="ARBA" id="ARBA00022679"/>
    </source>
</evidence>
<gene>
    <name evidence="13" type="ORF">PMEA_00035409</name>
</gene>
<evidence type="ECO:0000256" key="5">
    <source>
        <dbReference type="ARBA" id="ARBA00022741"/>
    </source>
</evidence>
<dbReference type="GO" id="GO:0033857">
    <property type="term" value="F:5-diphosphoinositol pentakisphosphate 1-kinase activity"/>
    <property type="evidence" value="ECO:0007669"/>
    <property type="project" value="TreeGrafter"/>
</dbReference>
<reference evidence="13 14" key="1">
    <citation type="submission" date="2022-05" db="EMBL/GenBank/DDBJ databases">
        <authorList>
            <consortium name="Genoscope - CEA"/>
            <person name="William W."/>
        </authorList>
    </citation>
    <scope>NUCLEOTIDE SEQUENCE [LARGE SCALE GENOMIC DNA]</scope>
</reference>
<evidence type="ECO:0000256" key="6">
    <source>
        <dbReference type="ARBA" id="ARBA00022777"/>
    </source>
</evidence>
<feature type="domain" description="VIP1 N-terminal" evidence="12">
    <location>
        <begin position="73"/>
        <end position="162"/>
    </location>
</feature>
<accession>A0AAU9WBK0</accession>
<evidence type="ECO:0000256" key="3">
    <source>
        <dbReference type="ARBA" id="ARBA00022490"/>
    </source>
</evidence>
<dbReference type="SUPFAM" id="SSF56059">
    <property type="entry name" value="Glutathione synthetase ATP-binding domain-like"/>
    <property type="match status" value="1"/>
</dbReference>
<dbReference type="GO" id="GO:0005524">
    <property type="term" value="F:ATP binding"/>
    <property type="evidence" value="ECO:0007669"/>
    <property type="project" value="UniProtKB-KW"/>
</dbReference>
<evidence type="ECO:0000256" key="1">
    <source>
        <dbReference type="ARBA" id="ARBA00004514"/>
    </source>
</evidence>
<protein>
    <recommendedName>
        <fullName evidence="10">Inositol hexakisphosphate and diphosphoinositol-pentakisphosphate kinase</fullName>
        <ecNumber evidence="10">2.7.4.24</ecNumber>
    </recommendedName>
</protein>
<dbReference type="Proteomes" id="UP001159428">
    <property type="component" value="Unassembled WGS sequence"/>
</dbReference>
<comment type="function">
    <text evidence="10">Bifunctional inositol kinase that acts in concert with the IP6K kinases to synthesize the diphosphate group-containing inositol pyrophosphates diphosphoinositol pentakisphosphate, PP-InsP5, and bis-diphosphoinositol tetrakisphosphate, (PP)2-InsP4. PP-InsP5 and (PP)2-InsP4, also respectively called InsP7 and InsP8, may regulate a variety of cellular processes, including apoptosis, vesicle trafficking, cytoskeletal dynamics, and exocytosis. Phosphorylates inositol hexakisphosphate (InsP6).</text>
</comment>
<name>A0AAU9WBK0_9CNID</name>
<dbReference type="EC" id="2.7.4.24" evidence="10"/>
<feature type="region of interest" description="Disordered" evidence="11">
    <location>
        <begin position="520"/>
        <end position="542"/>
    </location>
</feature>
<proteinExistence type="inferred from homology"/>
<dbReference type="InterPro" id="IPR037446">
    <property type="entry name" value="His_Pase_VIP1"/>
</dbReference>
<comment type="catalytic activity">
    <reaction evidence="8">
        <text>5-diphospho-1D-myo-inositol 1,2,3,4,6-pentakisphosphate + ATP + H(+) = 1,5-bis(diphospho)-1D-myo-inositol 2,3,4,6-tetrakisphosphate + ADP</text>
        <dbReference type="Rhea" id="RHEA:10276"/>
        <dbReference type="ChEBI" id="CHEBI:15378"/>
        <dbReference type="ChEBI" id="CHEBI:30616"/>
        <dbReference type="ChEBI" id="CHEBI:58628"/>
        <dbReference type="ChEBI" id="CHEBI:77983"/>
        <dbReference type="ChEBI" id="CHEBI:456216"/>
        <dbReference type="EC" id="2.7.4.24"/>
    </reaction>
    <physiologicalReaction direction="left-to-right" evidence="8">
        <dbReference type="Rhea" id="RHEA:10277"/>
    </physiologicalReaction>
</comment>
<comment type="caution">
    <text evidence="13">The sequence shown here is derived from an EMBL/GenBank/DDBJ whole genome shotgun (WGS) entry which is preliminary data.</text>
</comment>
<evidence type="ECO:0000256" key="9">
    <source>
        <dbReference type="ARBA" id="ARBA00034629"/>
    </source>
</evidence>
<dbReference type="InterPro" id="IPR040557">
    <property type="entry name" value="VIP1_N"/>
</dbReference>
<sequence>MKLLMHKSHSSHINKWNRMVREEPHLPTRIMSVAQGKVIERESIYGSLHNRHVEEDQDSNEDEDNEGDQIPKIRIGICAMNKKTRAQPMQEILGRMSAFDCMDIFVFPDDIILNVPVEEWPICDCLISFYSSGFPLEKAIEYTKMRKPFSLNDLEMQYALMDRPTMYSLLESAGIETPRHAILLRDDDGNPSNTKFVELDDSVQIGDMIFHKPFVEKPVDAEDHNVYIYFPSRIGGGSQRLFRKVGDRSSVYSPESSVRKKGSYIYEDFVVTDGVDLKVYTVGPEYAHAEARKSPSLDGKVERDSEGKEIRYPVILNQYEKEMANKVCKIFKQTVCGCDFLRTHGKSYVCDVNGFSFVKTSKKYYDDAAQVLIDLIAHTLAPQLYKPYNFAVPEEIGKAEVTEGTMLELRCVVGIIRHGDRTPKQKMKMEVRHPRFVELFKRNGGFDKVVPLKLKKPTQLEEVLNIARDLEADVKKGKPLFENPNKIYQLKTVLEMYSNFSGINEKIQFKYLGKPRDRKDSEVRESKCKNGERETRKETKENEALVDKEHSLLLILKWGGELTMMGKDQAEELGRAFRSVYPGSQGQFSELPGCGLLRLHSTYRHDLKIYASDEGRVQMTAAAFAKGFLALEGELAPVLVHLVRSDKNTTEMLDTPSDASRILGKVKHRLHDLLHSDEDFKEEDFAKLAPTKNPSLINAMKAIKNPYKMCERLYKLVQSLTGQLKELINQKVYDPRDPYLYQGETLELMMHRWTKLEKDFKLKSGQFDISLIPDIYDCIKYDVQHNSDLNLENSLELYKCAKAFADIVIPQEYGITKEEKLGVSQSVCMRLLKKIRGDLRHADKTDIHTRLNPDYMQSVEAPNRHVRTRLYFTSESHVHSLVNALRYGNLFEEIPDNQWQSAVDFLAEVPELSYMTQIVLLLYEDPKADLLSEKRFHVELHFSPGAKTIDDPEFLTSGTPRSSSTTSVLSFATTDTDLDEIEAFEPYDESVYTGNDTPRSEIGLDDYTDDSTSEGTNPSLVGSGDFQRSFGESIDDQLSNTCNRRPFTHEAKCSDETNPLSRRPLMNNQRKRKTLLAIVVLEKKVVEDLKNVLVRPSSLSSEILRIHQFISKLVRGKMKWVPPKCQGNLTNCRGMTCNRLTFHPKRVATDKHNLWQLCVSEIVQQNTSFTCKGNVYFADILSQEDMSVVVPHQRATSFELVPGEGNNNHVGDQLQKFDESYIPSIERPLARRYSFGTASSAIFALQSLTYAIQSALVVRPHPFTNRISKSHKPPIALCYEEMTKVESLNPLRTLHSAVPLKEMDRFFDTLTGKKLVFPTLASRSRTISKESNFSELSKEANENLDSS</sequence>
<dbReference type="FunFam" id="3.30.470.20:FF:000003">
    <property type="entry name" value="Inositol hexakisphosphate and diphosphoinositol-pentakisphosphate kinase"/>
    <property type="match status" value="1"/>
</dbReference>
<evidence type="ECO:0000256" key="2">
    <source>
        <dbReference type="ARBA" id="ARBA00005609"/>
    </source>
</evidence>
<evidence type="ECO:0000259" key="12">
    <source>
        <dbReference type="Pfam" id="PF18086"/>
    </source>
</evidence>
<dbReference type="GO" id="GO:0006020">
    <property type="term" value="P:inositol metabolic process"/>
    <property type="evidence" value="ECO:0007669"/>
    <property type="project" value="TreeGrafter"/>
</dbReference>
<feature type="region of interest" description="Disordered" evidence="11">
    <location>
        <begin position="990"/>
        <end position="1026"/>
    </location>
</feature>
<dbReference type="Gene3D" id="3.30.470.20">
    <property type="entry name" value="ATP-grasp fold, B domain"/>
    <property type="match status" value="1"/>
</dbReference>
<feature type="region of interest" description="Disordered" evidence="11">
    <location>
        <begin position="49"/>
        <end position="68"/>
    </location>
</feature>
<dbReference type="Gene3D" id="3.40.50.1240">
    <property type="entry name" value="Phosphoglycerate mutase-like"/>
    <property type="match status" value="1"/>
</dbReference>
<dbReference type="PANTHER" id="PTHR12750">
    <property type="entry name" value="DIPHOSPHOINOSITOL PENTAKISPHOSPHATE KINASE"/>
    <property type="match status" value="1"/>
</dbReference>
<evidence type="ECO:0000256" key="11">
    <source>
        <dbReference type="SAM" id="MobiDB-lite"/>
    </source>
</evidence>
<organism evidence="13 14">
    <name type="scientific">Pocillopora meandrina</name>
    <dbReference type="NCBI Taxonomy" id="46732"/>
    <lineage>
        <taxon>Eukaryota</taxon>
        <taxon>Metazoa</taxon>
        <taxon>Cnidaria</taxon>
        <taxon>Anthozoa</taxon>
        <taxon>Hexacorallia</taxon>
        <taxon>Scleractinia</taxon>
        <taxon>Astrocoeniina</taxon>
        <taxon>Pocilloporidae</taxon>
        <taxon>Pocillopora</taxon>
    </lineage>
</organism>
<keyword evidence="7 10" id="KW-0067">ATP-binding</keyword>
<dbReference type="PANTHER" id="PTHR12750:SF9">
    <property type="entry name" value="INOSITOL HEXAKISPHOSPHATE AND DIPHOSPHOINOSITOL-PENTAKISPHOSPHATE KINASE"/>
    <property type="match status" value="1"/>
</dbReference>
<keyword evidence="5 10" id="KW-0547">Nucleotide-binding</keyword>
<dbReference type="InterPro" id="IPR029033">
    <property type="entry name" value="His_PPase_superfam"/>
</dbReference>
<keyword evidence="3 10" id="KW-0963">Cytoplasm</keyword>
<evidence type="ECO:0000313" key="14">
    <source>
        <dbReference type="Proteomes" id="UP001159428"/>
    </source>
</evidence>
<dbReference type="Pfam" id="PF00328">
    <property type="entry name" value="His_Phos_2"/>
    <property type="match status" value="1"/>
</dbReference>
<comment type="subcellular location">
    <subcellularLocation>
        <location evidence="1 10">Cytoplasm</location>
        <location evidence="1 10">Cytosol</location>
    </subcellularLocation>
</comment>
<keyword evidence="6 10" id="KW-0418">Kinase</keyword>
<dbReference type="Gene3D" id="3.40.50.11950">
    <property type="match status" value="1"/>
</dbReference>
<comment type="similarity">
    <text evidence="2 10">Belongs to the histidine acid phosphatase family. VIP1 subfamily.</text>
</comment>
<evidence type="ECO:0000256" key="7">
    <source>
        <dbReference type="ARBA" id="ARBA00022840"/>
    </source>
</evidence>
<dbReference type="GO" id="GO:0000828">
    <property type="term" value="F:inositol hexakisphosphate kinase activity"/>
    <property type="evidence" value="ECO:0007669"/>
    <property type="project" value="UniProtKB-ARBA"/>
</dbReference>
<dbReference type="Pfam" id="PF18086">
    <property type="entry name" value="PPIP5K2_N"/>
    <property type="match status" value="1"/>
</dbReference>
<evidence type="ECO:0000256" key="8">
    <source>
        <dbReference type="ARBA" id="ARBA00033696"/>
    </source>
</evidence>
<dbReference type="FunFam" id="3.40.50.11950:FF:000002">
    <property type="entry name" value="Inositol hexakisphosphate and diphosphoinositol-pentakisphosphate kinase"/>
    <property type="match status" value="1"/>
</dbReference>
<keyword evidence="14" id="KW-1185">Reference proteome</keyword>
<feature type="compositionally biased region" description="Acidic residues" evidence="11">
    <location>
        <begin position="1003"/>
        <end position="1012"/>
    </location>
</feature>
<dbReference type="CDD" id="cd07061">
    <property type="entry name" value="HP_HAP_like"/>
    <property type="match status" value="1"/>
</dbReference>
<comment type="catalytic activity">
    <reaction evidence="9">
        <text>1D-myo-inositol hexakisphosphate + ATP = 1-diphospho-1D-myo-inositol 2,3,4,5,6-pentakisphosphate + ADP</text>
        <dbReference type="Rhea" id="RHEA:37459"/>
        <dbReference type="ChEBI" id="CHEBI:30616"/>
        <dbReference type="ChEBI" id="CHEBI:58130"/>
        <dbReference type="ChEBI" id="CHEBI:74946"/>
        <dbReference type="ChEBI" id="CHEBI:456216"/>
        <dbReference type="EC" id="2.7.4.24"/>
    </reaction>
    <physiologicalReaction direction="left-to-right" evidence="9">
        <dbReference type="Rhea" id="RHEA:37460"/>
    </physiologicalReaction>
</comment>
<dbReference type="SUPFAM" id="SSF53254">
    <property type="entry name" value="Phosphoglycerate mutase-like"/>
    <property type="match status" value="1"/>
</dbReference>